<dbReference type="Gene3D" id="2.60.40.10">
    <property type="entry name" value="Immunoglobulins"/>
    <property type="match status" value="2"/>
</dbReference>
<dbReference type="InterPro" id="IPR013783">
    <property type="entry name" value="Ig-like_fold"/>
</dbReference>
<dbReference type="InterPro" id="IPR003961">
    <property type="entry name" value="FN3_dom"/>
</dbReference>
<dbReference type="OrthoDB" id="2123794at2759"/>
<dbReference type="AlphaFoldDB" id="A0A0L0HMN5"/>
<evidence type="ECO:0000256" key="4">
    <source>
        <dbReference type="SAM" id="MobiDB-lite"/>
    </source>
</evidence>
<dbReference type="STRING" id="645134.A0A0L0HMN5"/>
<protein>
    <recommendedName>
        <fullName evidence="5">Fibronectin type-III domain-containing protein</fullName>
    </recommendedName>
</protein>
<dbReference type="PROSITE" id="PS50853">
    <property type="entry name" value="FN3"/>
    <property type="match status" value="1"/>
</dbReference>
<evidence type="ECO:0000256" key="2">
    <source>
        <dbReference type="ARBA" id="ARBA00023054"/>
    </source>
</evidence>
<keyword evidence="7" id="KW-1185">Reference proteome</keyword>
<proteinExistence type="inferred from homology"/>
<feature type="region of interest" description="Disordered" evidence="4">
    <location>
        <begin position="1"/>
        <end position="20"/>
    </location>
</feature>
<dbReference type="InterPro" id="IPR026188">
    <property type="entry name" value="Lebercilin-like"/>
</dbReference>
<accession>A0A0L0HMN5</accession>
<name>A0A0L0HMN5_SPIPD</name>
<evidence type="ECO:0000256" key="1">
    <source>
        <dbReference type="ARBA" id="ARBA00010229"/>
    </source>
</evidence>
<feature type="region of interest" description="Disordered" evidence="4">
    <location>
        <begin position="608"/>
        <end position="638"/>
    </location>
</feature>
<feature type="domain" description="Fibronectin type-III" evidence="5">
    <location>
        <begin position="456"/>
        <end position="565"/>
    </location>
</feature>
<dbReference type="EMBL" id="KQ257452">
    <property type="protein sequence ID" value="KND02686.1"/>
    <property type="molecule type" value="Genomic_DNA"/>
</dbReference>
<dbReference type="Pfam" id="PF15619">
    <property type="entry name" value="Lebercilin"/>
    <property type="match status" value="1"/>
</dbReference>
<reference evidence="6 7" key="1">
    <citation type="submission" date="2009-08" db="EMBL/GenBank/DDBJ databases">
        <title>The Genome Sequence of Spizellomyces punctatus strain DAOM BR117.</title>
        <authorList>
            <consortium name="The Broad Institute Genome Sequencing Platform"/>
            <person name="Russ C."/>
            <person name="Cuomo C."/>
            <person name="Shea T."/>
            <person name="Young S.K."/>
            <person name="Zeng Q."/>
            <person name="Koehrsen M."/>
            <person name="Haas B."/>
            <person name="Borodovsky M."/>
            <person name="Guigo R."/>
            <person name="Alvarado L."/>
            <person name="Berlin A."/>
            <person name="Bochicchio J."/>
            <person name="Borenstein D."/>
            <person name="Chapman S."/>
            <person name="Chen Z."/>
            <person name="Engels R."/>
            <person name="Freedman E."/>
            <person name="Gellesch M."/>
            <person name="Goldberg J."/>
            <person name="Griggs A."/>
            <person name="Gujja S."/>
            <person name="Heiman D."/>
            <person name="Hepburn T."/>
            <person name="Howarth C."/>
            <person name="Jen D."/>
            <person name="Larson L."/>
            <person name="Lewis B."/>
            <person name="Mehta T."/>
            <person name="Park D."/>
            <person name="Pearson M."/>
            <person name="Roberts A."/>
            <person name="Saif S."/>
            <person name="Shenoy N."/>
            <person name="Sisk P."/>
            <person name="Stolte C."/>
            <person name="Sykes S."/>
            <person name="Thomson T."/>
            <person name="Walk T."/>
            <person name="White J."/>
            <person name="Yandava C."/>
            <person name="Burger G."/>
            <person name="Gray M.W."/>
            <person name="Holland P.W.H."/>
            <person name="King N."/>
            <person name="Lang F.B.F."/>
            <person name="Roger A.J."/>
            <person name="Ruiz-Trillo I."/>
            <person name="Lander E."/>
            <person name="Nusbaum C."/>
        </authorList>
    </citation>
    <scope>NUCLEOTIDE SEQUENCE [LARGE SCALE GENOMIC DNA]</scope>
    <source>
        <strain evidence="6 7">DAOM BR117</strain>
    </source>
</reference>
<dbReference type="InterPro" id="IPR036116">
    <property type="entry name" value="FN3_sf"/>
</dbReference>
<feature type="coiled-coil region" evidence="3">
    <location>
        <begin position="155"/>
        <end position="211"/>
    </location>
</feature>
<dbReference type="GeneID" id="27685410"/>
<sequence>MEPVEILSENQITPQNQHPNHNTYFLPRVLNTSHEASARRVETHHHKAPPSFKCRASSDESPATIRSIVKPQHGFVPSNLAAVQTLLREKDAEVVRLKHENALLKQIERRQQKEIEQLEWQSEERVIRALREELAGLRHKLKIYFTQLSANAREIRHISEDRRRLRDQNIRLEALIADRNLGEREKLSREVDSLNRRLVEQERIAADAVKRAELIEKNLTIDNRHLRSRVYSLEKDNSEYGERNHHLEEAVKDKEKEISSLYIYRYNAVHRKPESNVCKACQHREKEVQDSQRKALIATKLPKLQPPKVVPVSATSVDISYSIPEEAAGGDGDPVFSRLVLRYSTDSAMINGVCTVDIMHPQDGYSKAMHSELNPTETTCVFADDATASRDCLPSAVRTFRLEGLLSGTIYFFQLAAGHQDVEGVPTPPTYAVLKRPEIPQKESLPASPGSSTPPVPFNLRVQILGTSALLVSFTCPRGKNLKIHTYGITIIKTPLRKVGDSSAPILSRLEIPCDDGPDDVVSYTYNKADTNCIYIFQVQAANETGWSRNSEPSAPVVIGGSDEDKHDGPLIVPPVESALSLAVGIPLPPSPLPPAVFDVPVENMPVEDKHLPYPDPVPETATDHSSQEEVSPLKSRTTSNLTLNQKIENMHMGMPAYYDPLVTDMAK</sequence>
<dbReference type="CDD" id="cd00063">
    <property type="entry name" value="FN3"/>
    <property type="match status" value="1"/>
</dbReference>
<evidence type="ECO:0000256" key="3">
    <source>
        <dbReference type="SAM" id="Coils"/>
    </source>
</evidence>
<dbReference type="SMART" id="SM00060">
    <property type="entry name" value="FN3"/>
    <property type="match status" value="2"/>
</dbReference>
<dbReference type="PANTHER" id="PTHR16650:SF6">
    <property type="entry name" value="GH21622P"/>
    <property type="match status" value="1"/>
</dbReference>
<dbReference type="eggNOG" id="ENOG502T4JQ">
    <property type="taxonomic scope" value="Eukaryota"/>
</dbReference>
<dbReference type="InParanoid" id="A0A0L0HMN5"/>
<dbReference type="PANTHER" id="PTHR16650">
    <property type="entry name" value="C21ORF13-RELATED"/>
    <property type="match status" value="1"/>
</dbReference>
<dbReference type="GO" id="GO:0005930">
    <property type="term" value="C:axoneme"/>
    <property type="evidence" value="ECO:0007669"/>
    <property type="project" value="TreeGrafter"/>
</dbReference>
<dbReference type="VEuPathDB" id="FungiDB:SPPG_01772"/>
<gene>
    <name evidence="6" type="ORF">SPPG_01772</name>
</gene>
<feature type="non-terminal residue" evidence="6">
    <location>
        <position position="1"/>
    </location>
</feature>
<keyword evidence="2 3" id="KW-0175">Coiled coil</keyword>
<dbReference type="SUPFAM" id="SSF49265">
    <property type="entry name" value="Fibronectin type III"/>
    <property type="match status" value="1"/>
</dbReference>
<dbReference type="Proteomes" id="UP000053201">
    <property type="component" value="Unassembled WGS sequence"/>
</dbReference>
<dbReference type="RefSeq" id="XP_016610725.1">
    <property type="nucleotide sequence ID" value="XM_016750085.1"/>
</dbReference>
<dbReference type="InterPro" id="IPR028933">
    <property type="entry name" value="Lebercilin_dom"/>
</dbReference>
<evidence type="ECO:0000259" key="5">
    <source>
        <dbReference type="PROSITE" id="PS50853"/>
    </source>
</evidence>
<comment type="similarity">
    <text evidence="1">Belongs to the LCA5 family.</text>
</comment>
<evidence type="ECO:0000313" key="7">
    <source>
        <dbReference type="Proteomes" id="UP000053201"/>
    </source>
</evidence>
<dbReference type="GO" id="GO:0042073">
    <property type="term" value="P:intraciliary transport"/>
    <property type="evidence" value="ECO:0007669"/>
    <property type="project" value="TreeGrafter"/>
</dbReference>
<feature type="compositionally biased region" description="Polar residues" evidence="4">
    <location>
        <begin position="8"/>
        <end position="20"/>
    </location>
</feature>
<organism evidence="6 7">
    <name type="scientific">Spizellomyces punctatus (strain DAOM BR117)</name>
    <dbReference type="NCBI Taxonomy" id="645134"/>
    <lineage>
        <taxon>Eukaryota</taxon>
        <taxon>Fungi</taxon>
        <taxon>Fungi incertae sedis</taxon>
        <taxon>Chytridiomycota</taxon>
        <taxon>Chytridiomycota incertae sedis</taxon>
        <taxon>Chytridiomycetes</taxon>
        <taxon>Spizellomycetales</taxon>
        <taxon>Spizellomycetaceae</taxon>
        <taxon>Spizellomyces</taxon>
    </lineage>
</organism>
<feature type="region of interest" description="Disordered" evidence="4">
    <location>
        <begin position="37"/>
        <end position="59"/>
    </location>
</feature>
<evidence type="ECO:0000313" key="6">
    <source>
        <dbReference type="EMBL" id="KND02686.1"/>
    </source>
</evidence>